<gene>
    <name evidence="1" type="ORF">SCALOS_LOCUS7378</name>
</gene>
<protein>
    <submittedName>
        <fullName evidence="1">1507_t:CDS:1</fullName>
    </submittedName>
</protein>
<accession>A0ACA9MYN3</accession>
<keyword evidence="2" id="KW-1185">Reference proteome</keyword>
<dbReference type="EMBL" id="CAJVPM010016332">
    <property type="protein sequence ID" value="CAG8613444.1"/>
    <property type="molecule type" value="Genomic_DNA"/>
</dbReference>
<organism evidence="1 2">
    <name type="scientific">Scutellospora calospora</name>
    <dbReference type="NCBI Taxonomy" id="85575"/>
    <lineage>
        <taxon>Eukaryota</taxon>
        <taxon>Fungi</taxon>
        <taxon>Fungi incertae sedis</taxon>
        <taxon>Mucoromycota</taxon>
        <taxon>Glomeromycotina</taxon>
        <taxon>Glomeromycetes</taxon>
        <taxon>Diversisporales</taxon>
        <taxon>Gigasporaceae</taxon>
        <taxon>Scutellospora</taxon>
    </lineage>
</organism>
<feature type="non-terminal residue" evidence="1">
    <location>
        <position position="1"/>
    </location>
</feature>
<evidence type="ECO:0000313" key="2">
    <source>
        <dbReference type="Proteomes" id="UP000789860"/>
    </source>
</evidence>
<name>A0ACA9MYN3_9GLOM</name>
<sequence>ITDSDDEIQKGIWQKINSLQKELIHPRDIRERMPLMYSPESTLDNMSIEYHTYLCMLRHYYSHFYGNILECQFASECLSDAELLMNNQDFKVGIKLTPTAAILASRGLLFAHIQFFDKDKIPLFTRLPSTKDFREHISNERFENEGRFAQYFREKPIARLTSDDTLKTEIAPLMGKMVDSLRMDELQKQFLKKVISYDKNW</sequence>
<proteinExistence type="predicted"/>
<reference evidence="1" key="1">
    <citation type="submission" date="2021-06" db="EMBL/GenBank/DDBJ databases">
        <authorList>
            <person name="Kallberg Y."/>
            <person name="Tangrot J."/>
            <person name="Rosling A."/>
        </authorList>
    </citation>
    <scope>NUCLEOTIDE SEQUENCE</scope>
    <source>
        <strain evidence="1">AU212A</strain>
    </source>
</reference>
<evidence type="ECO:0000313" key="1">
    <source>
        <dbReference type="EMBL" id="CAG8613444.1"/>
    </source>
</evidence>
<comment type="caution">
    <text evidence="1">The sequence shown here is derived from an EMBL/GenBank/DDBJ whole genome shotgun (WGS) entry which is preliminary data.</text>
</comment>
<dbReference type="Proteomes" id="UP000789860">
    <property type="component" value="Unassembled WGS sequence"/>
</dbReference>